<dbReference type="Gramene" id="scaffold_802127.1">
    <property type="protein sequence ID" value="scaffold_802127.1"/>
    <property type="gene ID" value="scaffold_802127.1"/>
</dbReference>
<feature type="domain" description="Ubiquitin-like" evidence="2">
    <location>
        <begin position="55"/>
        <end position="124"/>
    </location>
</feature>
<reference evidence="4" key="1">
    <citation type="journal article" date="2011" name="Nat. Genet.">
        <title>The Arabidopsis lyrata genome sequence and the basis of rapid genome size change.</title>
        <authorList>
            <person name="Hu T.T."/>
            <person name="Pattyn P."/>
            <person name="Bakker E.G."/>
            <person name="Cao J."/>
            <person name="Cheng J.-F."/>
            <person name="Clark R.M."/>
            <person name="Fahlgren N."/>
            <person name="Fawcett J.A."/>
            <person name="Grimwood J."/>
            <person name="Gundlach H."/>
            <person name="Haberer G."/>
            <person name="Hollister J.D."/>
            <person name="Ossowski S."/>
            <person name="Ottilar R.P."/>
            <person name="Salamov A.A."/>
            <person name="Schneeberger K."/>
            <person name="Spannagl M."/>
            <person name="Wang X."/>
            <person name="Yang L."/>
            <person name="Nasrallah M.E."/>
            <person name="Bergelson J."/>
            <person name="Carrington J.C."/>
            <person name="Gaut B.S."/>
            <person name="Schmutz J."/>
            <person name="Mayer K.F.X."/>
            <person name="Van de Peer Y."/>
            <person name="Grigoriev I.V."/>
            <person name="Nordborg M."/>
            <person name="Weigel D."/>
            <person name="Guo Y.-L."/>
        </authorList>
    </citation>
    <scope>NUCLEOTIDE SEQUENCE [LARGE SCALE GENOMIC DNA]</scope>
    <source>
        <strain evidence="4">cv. MN47</strain>
    </source>
</reference>
<gene>
    <name evidence="3" type="ORF">ARALYDRAFT_918727</name>
</gene>
<dbReference type="InterPro" id="IPR022617">
    <property type="entry name" value="Rad60/SUMO-like_dom"/>
</dbReference>
<evidence type="ECO:0000259" key="2">
    <source>
        <dbReference type="PROSITE" id="PS50053"/>
    </source>
</evidence>
<dbReference type="Gene3D" id="3.10.20.90">
    <property type="entry name" value="Phosphatidylinositol 3-kinase Catalytic Subunit, Chain A, domain 1"/>
    <property type="match status" value="1"/>
</dbReference>
<name>D7ML48_ARALL</name>
<keyword evidence="4" id="KW-1185">Reference proteome</keyword>
<feature type="region of interest" description="Disordered" evidence="1">
    <location>
        <begin position="30"/>
        <end position="50"/>
    </location>
</feature>
<evidence type="ECO:0000313" key="3">
    <source>
        <dbReference type="EMBL" id="EFH40673.1"/>
    </source>
</evidence>
<dbReference type="Proteomes" id="UP000008694">
    <property type="component" value="Unassembled WGS sequence"/>
</dbReference>
<feature type="compositionally biased region" description="Basic and acidic residues" evidence="1">
    <location>
        <begin position="35"/>
        <end position="46"/>
    </location>
</feature>
<dbReference type="InterPro" id="IPR000626">
    <property type="entry name" value="Ubiquitin-like_dom"/>
</dbReference>
<dbReference type="AlphaFoldDB" id="D7ML48"/>
<protein>
    <recommendedName>
        <fullName evidence="2">Ubiquitin-like domain-containing protein</fullName>
    </recommendedName>
</protein>
<organism evidence="4">
    <name type="scientific">Arabidopsis lyrata subsp. lyrata</name>
    <name type="common">Lyre-leaved rock-cress</name>
    <dbReference type="NCBI Taxonomy" id="81972"/>
    <lineage>
        <taxon>Eukaryota</taxon>
        <taxon>Viridiplantae</taxon>
        <taxon>Streptophyta</taxon>
        <taxon>Embryophyta</taxon>
        <taxon>Tracheophyta</taxon>
        <taxon>Spermatophyta</taxon>
        <taxon>Magnoliopsida</taxon>
        <taxon>eudicotyledons</taxon>
        <taxon>Gunneridae</taxon>
        <taxon>Pentapetalae</taxon>
        <taxon>rosids</taxon>
        <taxon>malvids</taxon>
        <taxon>Brassicales</taxon>
        <taxon>Brassicaceae</taxon>
        <taxon>Camelineae</taxon>
        <taxon>Arabidopsis</taxon>
    </lineage>
</organism>
<dbReference type="STRING" id="81972.D7ML48"/>
<evidence type="ECO:0000256" key="1">
    <source>
        <dbReference type="SAM" id="MobiDB-lite"/>
    </source>
</evidence>
<evidence type="ECO:0000313" key="4">
    <source>
        <dbReference type="Proteomes" id="UP000008694"/>
    </source>
</evidence>
<dbReference type="PROSITE" id="PS50053">
    <property type="entry name" value="UBIQUITIN_2"/>
    <property type="match status" value="1"/>
</dbReference>
<dbReference type="eggNOG" id="KOG1769">
    <property type="taxonomic scope" value="Eukaryota"/>
</dbReference>
<accession>D7ML48</accession>
<dbReference type="InterPro" id="IPR029071">
    <property type="entry name" value="Ubiquitin-like_domsf"/>
</dbReference>
<sequence length="131" mass="14979">MYSVPTGRINGNRKLKGLKFNALMSVKNNPTVTSKSEEMSTSDKKPLIPSSHIKNQDDICVYFRIKRDVELRKMMHAYSAKVGVEMSTLRFLFDGNRIKLNQTPNELGLEDEDEIEAFGEQLGGFSFFHHH</sequence>
<dbReference type="PANTHER" id="PTHR10562">
    <property type="entry name" value="SMALL UBIQUITIN-RELATED MODIFIER"/>
    <property type="match status" value="1"/>
</dbReference>
<dbReference type="Pfam" id="PF11976">
    <property type="entry name" value="Rad60-SLD"/>
    <property type="match status" value="1"/>
</dbReference>
<proteinExistence type="predicted"/>
<dbReference type="SUPFAM" id="SSF54236">
    <property type="entry name" value="Ubiquitin-like"/>
    <property type="match status" value="1"/>
</dbReference>
<dbReference type="EMBL" id="GL348720">
    <property type="protein sequence ID" value="EFH40673.1"/>
    <property type="molecule type" value="Genomic_DNA"/>
</dbReference>
<dbReference type="HOGENOM" id="CLU_148322_4_4_1"/>